<gene>
    <name evidence="2" type="ORF">MEDL_3356</name>
</gene>
<dbReference type="EMBL" id="CAJPWZ010000191">
    <property type="protein sequence ID" value="CAG2187903.1"/>
    <property type="molecule type" value="Genomic_DNA"/>
</dbReference>
<evidence type="ECO:0000256" key="1">
    <source>
        <dbReference type="SAM" id="MobiDB-lite"/>
    </source>
</evidence>
<dbReference type="Proteomes" id="UP000683360">
    <property type="component" value="Unassembled WGS sequence"/>
</dbReference>
<organism evidence="2 3">
    <name type="scientific">Mytilus edulis</name>
    <name type="common">Blue mussel</name>
    <dbReference type="NCBI Taxonomy" id="6550"/>
    <lineage>
        <taxon>Eukaryota</taxon>
        <taxon>Metazoa</taxon>
        <taxon>Spiralia</taxon>
        <taxon>Lophotrochozoa</taxon>
        <taxon>Mollusca</taxon>
        <taxon>Bivalvia</taxon>
        <taxon>Autobranchia</taxon>
        <taxon>Pteriomorphia</taxon>
        <taxon>Mytilida</taxon>
        <taxon>Mytiloidea</taxon>
        <taxon>Mytilidae</taxon>
        <taxon>Mytilinae</taxon>
        <taxon>Mytilus</taxon>
    </lineage>
</organism>
<dbReference type="OrthoDB" id="10335645at2759"/>
<accession>A0A8S3PVE0</accession>
<feature type="region of interest" description="Disordered" evidence="1">
    <location>
        <begin position="152"/>
        <end position="195"/>
    </location>
</feature>
<proteinExistence type="predicted"/>
<feature type="compositionally biased region" description="Polar residues" evidence="1">
    <location>
        <begin position="166"/>
        <end position="189"/>
    </location>
</feature>
<reference evidence="2" key="1">
    <citation type="submission" date="2021-03" db="EMBL/GenBank/DDBJ databases">
        <authorList>
            <person name="Bekaert M."/>
        </authorList>
    </citation>
    <scope>NUCLEOTIDE SEQUENCE</scope>
</reference>
<protein>
    <submittedName>
        <fullName evidence="2">Uncharacterized protein</fullName>
    </submittedName>
</protein>
<comment type="caution">
    <text evidence="2">The sequence shown here is derived from an EMBL/GenBank/DDBJ whole genome shotgun (WGS) entry which is preliminary data.</text>
</comment>
<evidence type="ECO:0000313" key="3">
    <source>
        <dbReference type="Proteomes" id="UP000683360"/>
    </source>
</evidence>
<dbReference type="AlphaFoldDB" id="A0A8S3PVE0"/>
<sequence>MTLSYYLATLSLLLQGRETSKGNMSTNGGSFQYSVLPNGKRFRRDTKSKEWLQVMETSVNDVIPEDSCNGMTYRQSPSMLKYLLTCTPDEEIPTTSMEFTAGNISMEENAVSSDMFACETKRKRTPFCDPENSLLQLDDSVEDKLKTLLAKGHGSSKTDKTGFPSDGSSSGYITAEYTSSNEQTTNTNKVRIHYQ</sequence>
<name>A0A8S3PVE0_MYTED</name>
<keyword evidence="3" id="KW-1185">Reference proteome</keyword>
<evidence type="ECO:0000313" key="2">
    <source>
        <dbReference type="EMBL" id="CAG2187903.1"/>
    </source>
</evidence>